<gene>
    <name evidence="2" type="ORF">MoryE10_03050</name>
</gene>
<dbReference type="EMBL" id="AP019782">
    <property type="protein sequence ID" value="BBL69699.1"/>
    <property type="molecule type" value="Genomic_DNA"/>
</dbReference>
<dbReference type="KEGG" id="moz:MoryE10_03050"/>
<keyword evidence="3" id="KW-1185">Reference proteome</keyword>
<dbReference type="RefSeq" id="WP_221048011.1">
    <property type="nucleotide sequence ID" value="NZ_AP019782.1"/>
</dbReference>
<organism evidence="2 3">
    <name type="scientific">Methylogaea oryzae</name>
    <dbReference type="NCBI Taxonomy" id="1295382"/>
    <lineage>
        <taxon>Bacteria</taxon>
        <taxon>Pseudomonadati</taxon>
        <taxon>Pseudomonadota</taxon>
        <taxon>Gammaproteobacteria</taxon>
        <taxon>Methylococcales</taxon>
        <taxon>Methylococcaceae</taxon>
        <taxon>Methylogaea</taxon>
    </lineage>
</organism>
<dbReference type="Proteomes" id="UP000824988">
    <property type="component" value="Chromosome"/>
</dbReference>
<sequence length="112" mass="11448">MGTYIALDNLNNGRHLPGDALELSDAAAESLLRLRVIREATPEELAAARTPAEPLLQVIDQTTEEREEPAGGSANAQGGDDAAGADGAMEGGTEATDTPAPADAAPKAKAKR</sequence>
<feature type="compositionally biased region" description="Low complexity" evidence="1">
    <location>
        <begin position="70"/>
        <end position="112"/>
    </location>
</feature>
<reference evidence="2" key="1">
    <citation type="submission" date="2019-06" db="EMBL/GenBank/DDBJ databases">
        <title>Complete genome sequence of Methylogaea oryzae strain JCM16910.</title>
        <authorList>
            <person name="Asakawa S."/>
        </authorList>
    </citation>
    <scope>NUCLEOTIDE SEQUENCE</scope>
    <source>
        <strain evidence="2">E10</strain>
    </source>
</reference>
<evidence type="ECO:0000313" key="2">
    <source>
        <dbReference type="EMBL" id="BBL69699.1"/>
    </source>
</evidence>
<accession>A0A8D4VLZ2</accession>
<evidence type="ECO:0000256" key="1">
    <source>
        <dbReference type="SAM" id="MobiDB-lite"/>
    </source>
</evidence>
<feature type="region of interest" description="Disordered" evidence="1">
    <location>
        <begin position="45"/>
        <end position="112"/>
    </location>
</feature>
<dbReference type="AlphaFoldDB" id="A0A8D4VLZ2"/>
<evidence type="ECO:0000313" key="3">
    <source>
        <dbReference type="Proteomes" id="UP000824988"/>
    </source>
</evidence>
<proteinExistence type="predicted"/>
<protein>
    <submittedName>
        <fullName evidence="2">Uncharacterized protein</fullName>
    </submittedName>
</protein>
<name>A0A8D4VLZ2_9GAMM</name>